<accession>A0A2W0HII3</accession>
<dbReference type="InterPro" id="IPR004641">
    <property type="entry name" value="RNase_HIII"/>
</dbReference>
<dbReference type="InterPro" id="IPR012337">
    <property type="entry name" value="RNaseH-like_sf"/>
</dbReference>
<dbReference type="FunFam" id="3.30.420.10:FF:000047">
    <property type="entry name" value="Ribonuclease HIII"/>
    <property type="match status" value="1"/>
</dbReference>
<dbReference type="GO" id="GO:0006298">
    <property type="term" value="P:mismatch repair"/>
    <property type="evidence" value="ECO:0007669"/>
    <property type="project" value="TreeGrafter"/>
</dbReference>
<dbReference type="Gene3D" id="3.30.310.10">
    <property type="entry name" value="TATA-Binding Protein"/>
    <property type="match status" value="1"/>
</dbReference>
<dbReference type="SUPFAM" id="SSF53098">
    <property type="entry name" value="Ribonuclease H-like"/>
    <property type="match status" value="1"/>
</dbReference>
<evidence type="ECO:0000256" key="3">
    <source>
        <dbReference type="ARBA" id="ARBA00004065"/>
    </source>
</evidence>
<dbReference type="HAMAP" id="MF_00053">
    <property type="entry name" value="RNase_HIII"/>
    <property type="match status" value="1"/>
</dbReference>
<keyword evidence="19" id="KW-1185">Reference proteome</keyword>
<keyword evidence="10 14" id="KW-0479">Metal-binding</keyword>
<evidence type="ECO:0000256" key="1">
    <source>
        <dbReference type="ARBA" id="ARBA00000077"/>
    </source>
</evidence>
<dbReference type="PANTHER" id="PTHR10954">
    <property type="entry name" value="RIBONUCLEASE H2 SUBUNIT A"/>
    <property type="match status" value="1"/>
</dbReference>
<comment type="caution">
    <text evidence="18">The sequence shown here is derived from an EMBL/GenBank/DDBJ whole genome shotgun (WGS) entry which is preliminary data.</text>
</comment>
<dbReference type="CDD" id="cd14796">
    <property type="entry name" value="RNAse_HIII_N"/>
    <property type="match status" value="1"/>
</dbReference>
<evidence type="ECO:0000256" key="6">
    <source>
        <dbReference type="ARBA" id="ARBA00012180"/>
    </source>
</evidence>
<dbReference type="GO" id="GO:0004523">
    <property type="term" value="F:RNA-DNA hybrid ribonuclease activity"/>
    <property type="evidence" value="ECO:0007669"/>
    <property type="project" value="UniProtKB-UniRule"/>
</dbReference>
<feature type="binding site" evidence="14 15">
    <location>
        <position position="109"/>
    </location>
    <ligand>
        <name>a divalent metal cation</name>
        <dbReference type="ChEBI" id="CHEBI:60240"/>
    </ligand>
</feature>
<evidence type="ECO:0000256" key="10">
    <source>
        <dbReference type="ARBA" id="ARBA00022723"/>
    </source>
</evidence>
<dbReference type="Pfam" id="PF11858">
    <property type="entry name" value="DUF3378"/>
    <property type="match status" value="1"/>
</dbReference>
<dbReference type="GO" id="GO:0032299">
    <property type="term" value="C:ribonuclease H2 complex"/>
    <property type="evidence" value="ECO:0007669"/>
    <property type="project" value="TreeGrafter"/>
</dbReference>
<dbReference type="GO" id="GO:0005737">
    <property type="term" value="C:cytoplasm"/>
    <property type="evidence" value="ECO:0007669"/>
    <property type="project" value="UniProtKB-SubCell"/>
</dbReference>
<dbReference type="CDD" id="cd06590">
    <property type="entry name" value="RNase_HII_bacteria_HIII_like"/>
    <property type="match status" value="1"/>
</dbReference>
<evidence type="ECO:0000256" key="11">
    <source>
        <dbReference type="ARBA" id="ARBA00022759"/>
    </source>
</evidence>
<keyword evidence="9 14" id="KW-0540">Nuclease</keyword>
<dbReference type="GO" id="GO:0000287">
    <property type="term" value="F:magnesium ion binding"/>
    <property type="evidence" value="ECO:0007669"/>
    <property type="project" value="UniProtKB-UniRule"/>
</dbReference>
<evidence type="ECO:0000256" key="7">
    <source>
        <dbReference type="ARBA" id="ARBA00021407"/>
    </source>
</evidence>
<dbReference type="InterPro" id="IPR012295">
    <property type="entry name" value="TBP_dom_sf"/>
</dbReference>
<comment type="similarity">
    <text evidence="5 14">Belongs to the RNase HII family. RnhC subfamily.</text>
</comment>
<keyword evidence="8 14" id="KW-0963">Cytoplasm</keyword>
<keyword evidence="11 14" id="KW-0255">Endonuclease</keyword>
<comment type="cofactor">
    <cofactor evidence="2">
        <name>Mg(2+)</name>
        <dbReference type="ChEBI" id="CHEBI:18420"/>
    </cofactor>
</comment>
<protein>
    <recommendedName>
        <fullName evidence="7 14">Ribonuclease HIII</fullName>
        <shortName evidence="14">RNase HIII</shortName>
        <ecNumber evidence="6 14">3.1.26.4</ecNumber>
    </recommendedName>
</protein>
<dbReference type="EMBL" id="PDOF01000001">
    <property type="protein sequence ID" value="PYZ97275.1"/>
    <property type="molecule type" value="Genomic_DNA"/>
</dbReference>
<dbReference type="GO" id="GO:0043137">
    <property type="term" value="P:DNA replication, removal of RNA primer"/>
    <property type="evidence" value="ECO:0007669"/>
    <property type="project" value="TreeGrafter"/>
</dbReference>
<evidence type="ECO:0000256" key="15">
    <source>
        <dbReference type="PROSITE-ProRule" id="PRU01319"/>
    </source>
</evidence>
<evidence type="ECO:0000256" key="8">
    <source>
        <dbReference type="ARBA" id="ARBA00022490"/>
    </source>
</evidence>
<feature type="domain" description="RNase H type-2" evidence="17">
    <location>
        <begin position="103"/>
        <end position="323"/>
    </location>
</feature>
<dbReference type="PROSITE" id="PS51975">
    <property type="entry name" value="RNASE_H_2"/>
    <property type="match status" value="1"/>
</dbReference>
<evidence type="ECO:0000256" key="14">
    <source>
        <dbReference type="HAMAP-Rule" id="MF_00053"/>
    </source>
</evidence>
<name>A0A2W0HII3_9BACI</name>
<evidence type="ECO:0000256" key="5">
    <source>
        <dbReference type="ARBA" id="ARBA00008378"/>
    </source>
</evidence>
<dbReference type="Pfam" id="PF01351">
    <property type="entry name" value="RNase_HII"/>
    <property type="match status" value="1"/>
</dbReference>
<dbReference type="OrthoDB" id="9777935at2"/>
<evidence type="ECO:0000313" key="18">
    <source>
        <dbReference type="EMBL" id="PYZ97275.1"/>
    </source>
</evidence>
<dbReference type="NCBIfam" id="TIGR00716">
    <property type="entry name" value="rnhC"/>
    <property type="match status" value="1"/>
</dbReference>
<evidence type="ECO:0000256" key="2">
    <source>
        <dbReference type="ARBA" id="ARBA00001946"/>
    </source>
</evidence>
<dbReference type="InterPro" id="IPR024568">
    <property type="entry name" value="RNase_HIII_N"/>
</dbReference>
<dbReference type="RefSeq" id="WP_110516189.1">
    <property type="nucleotide sequence ID" value="NZ_PDOF01000001.1"/>
</dbReference>
<dbReference type="InterPro" id="IPR036397">
    <property type="entry name" value="RNaseH_sf"/>
</dbReference>
<dbReference type="AlphaFoldDB" id="A0A2W0HII3"/>
<comment type="function">
    <text evidence="3 14">Endonuclease that specifically degrades the RNA of RNA-DNA hybrids.</text>
</comment>
<dbReference type="EC" id="3.1.26.4" evidence="6 14"/>
<dbReference type="InterPro" id="IPR024567">
    <property type="entry name" value="RNase_HII/HIII_dom"/>
</dbReference>
<evidence type="ECO:0000256" key="16">
    <source>
        <dbReference type="SAM" id="MobiDB-lite"/>
    </source>
</evidence>
<evidence type="ECO:0000313" key="19">
    <source>
        <dbReference type="Proteomes" id="UP000248066"/>
    </source>
</evidence>
<feature type="region of interest" description="Disordered" evidence="16">
    <location>
        <begin position="57"/>
        <end position="96"/>
    </location>
</feature>
<proteinExistence type="inferred from homology"/>
<keyword evidence="13 14" id="KW-0460">Magnesium</keyword>
<comment type="catalytic activity">
    <reaction evidence="1 14 15">
        <text>Endonucleolytic cleavage to 5'-phosphomonoester.</text>
        <dbReference type="EC" id="3.1.26.4"/>
    </reaction>
</comment>
<sequence>MSHEVLKVNDQLLHKMNEYYKSVSTGKPPQHALFAARTGSCTVTAYRSGKVLFQGSGAESEASRWKSEGASGSEPKKKSPSSHGKASVDSHDYAPPAERLPARSLLGSDEAGTGDFFGPVTVACAYLTPAQMKEVEPMGIRDSKTIKDPVIRELAPEIVKHSTYSLLTLSNTKYNALQEKGWNQGRMKAMMHHQAIINVLKKCAGLELEPEGAFIDQFCQPGVYFNYLRQSGHKWDQSIPLYFATKGESLHVAVAAASVIARFAFLREMDRLEAELGMPVPKGAGPKVDQAAAAIIRDKGREKLRSCTKIHFANTEKAARLVR</sequence>
<feature type="binding site" evidence="14 15">
    <location>
        <position position="110"/>
    </location>
    <ligand>
        <name>a divalent metal cation</name>
        <dbReference type="ChEBI" id="CHEBI:60240"/>
    </ligand>
</feature>
<dbReference type="PANTHER" id="PTHR10954:SF23">
    <property type="entry name" value="RIBONUCLEASE"/>
    <property type="match status" value="1"/>
</dbReference>
<evidence type="ECO:0000256" key="9">
    <source>
        <dbReference type="ARBA" id="ARBA00022722"/>
    </source>
</evidence>
<feature type="binding site" evidence="14 15">
    <location>
        <position position="216"/>
    </location>
    <ligand>
        <name>a divalent metal cation</name>
        <dbReference type="ChEBI" id="CHEBI:60240"/>
    </ligand>
</feature>
<reference evidence="18 19" key="1">
    <citation type="submission" date="2017-10" db="EMBL/GenBank/DDBJ databases">
        <title>Bacillus sp. nov., a halophilic bacterium isolated from a Yangshapao Lake.</title>
        <authorList>
            <person name="Wang H."/>
        </authorList>
    </citation>
    <scope>NUCLEOTIDE SEQUENCE [LARGE SCALE GENOMIC DNA]</scope>
    <source>
        <strain evidence="18 19">YSP-3</strain>
    </source>
</reference>
<evidence type="ECO:0000256" key="4">
    <source>
        <dbReference type="ARBA" id="ARBA00004496"/>
    </source>
</evidence>
<dbReference type="PIRSF" id="PIRSF037748">
    <property type="entry name" value="RnhC"/>
    <property type="match status" value="1"/>
</dbReference>
<comment type="subcellular location">
    <subcellularLocation>
        <location evidence="4 14">Cytoplasm</location>
    </subcellularLocation>
</comment>
<evidence type="ECO:0000256" key="12">
    <source>
        <dbReference type="ARBA" id="ARBA00022801"/>
    </source>
</evidence>
<evidence type="ECO:0000259" key="17">
    <source>
        <dbReference type="PROSITE" id="PS51975"/>
    </source>
</evidence>
<gene>
    <name evidence="14" type="primary">rnhC</name>
    <name evidence="18" type="ORF">CR205_01320</name>
</gene>
<dbReference type="Gene3D" id="3.30.420.10">
    <property type="entry name" value="Ribonuclease H-like superfamily/Ribonuclease H"/>
    <property type="match status" value="1"/>
</dbReference>
<organism evidence="18 19">
    <name type="scientific">Alteribacter lacisalsi</name>
    <dbReference type="NCBI Taxonomy" id="2045244"/>
    <lineage>
        <taxon>Bacteria</taxon>
        <taxon>Bacillati</taxon>
        <taxon>Bacillota</taxon>
        <taxon>Bacilli</taxon>
        <taxon>Bacillales</taxon>
        <taxon>Bacillaceae</taxon>
        <taxon>Alteribacter</taxon>
    </lineage>
</organism>
<keyword evidence="12 14" id="KW-0378">Hydrolase</keyword>
<dbReference type="InterPro" id="IPR001352">
    <property type="entry name" value="RNase_HII/HIII"/>
</dbReference>
<comment type="cofactor">
    <cofactor evidence="14 15">
        <name>Mn(2+)</name>
        <dbReference type="ChEBI" id="CHEBI:29035"/>
    </cofactor>
    <cofactor evidence="14 15">
        <name>Mg(2+)</name>
        <dbReference type="ChEBI" id="CHEBI:18420"/>
    </cofactor>
    <text evidence="14 15">Manganese or magnesium. Binds 1 divalent metal ion per monomer in the absence of substrate. May bind a second metal ion after substrate binding.</text>
</comment>
<dbReference type="Proteomes" id="UP000248066">
    <property type="component" value="Unassembled WGS sequence"/>
</dbReference>
<dbReference type="GO" id="GO:0003723">
    <property type="term" value="F:RNA binding"/>
    <property type="evidence" value="ECO:0007669"/>
    <property type="project" value="UniProtKB-UniRule"/>
</dbReference>
<evidence type="ECO:0000256" key="13">
    <source>
        <dbReference type="ARBA" id="ARBA00022842"/>
    </source>
</evidence>